<feature type="compositionally biased region" description="Polar residues" evidence="1">
    <location>
        <begin position="31"/>
        <end position="69"/>
    </location>
</feature>
<gene>
    <name evidence="3" type="ORF">NBRC3293_1048</name>
</gene>
<evidence type="ECO:0000256" key="1">
    <source>
        <dbReference type="SAM" id="MobiDB-lite"/>
    </source>
</evidence>
<organism evidence="3 4">
    <name type="scientific">Gluconobacter oxydans NBRC 3293</name>
    <dbReference type="NCBI Taxonomy" id="1315969"/>
    <lineage>
        <taxon>Bacteria</taxon>
        <taxon>Pseudomonadati</taxon>
        <taxon>Pseudomonadota</taxon>
        <taxon>Alphaproteobacteria</taxon>
        <taxon>Acetobacterales</taxon>
        <taxon>Acetobacteraceae</taxon>
        <taxon>Gluconobacter</taxon>
    </lineage>
</organism>
<feature type="region of interest" description="Disordered" evidence="1">
    <location>
        <begin position="28"/>
        <end position="127"/>
    </location>
</feature>
<feature type="chain" id="PRO_5032326199" evidence="2">
    <location>
        <begin position="22"/>
        <end position="127"/>
    </location>
</feature>
<dbReference type="AlphaFoldDB" id="A0A829WUZ1"/>
<proteinExistence type="predicted"/>
<dbReference type="EMBL" id="BARJ01000005">
    <property type="protein sequence ID" value="GEM16551.1"/>
    <property type="molecule type" value="Genomic_DNA"/>
</dbReference>
<feature type="compositionally biased region" description="Low complexity" evidence="1">
    <location>
        <begin position="114"/>
        <end position="127"/>
    </location>
</feature>
<evidence type="ECO:0000313" key="4">
    <source>
        <dbReference type="Proteomes" id="UP000484858"/>
    </source>
</evidence>
<keyword evidence="2" id="KW-0732">Signal</keyword>
<accession>A0A829WUZ1</accession>
<dbReference type="Proteomes" id="UP000484858">
    <property type="component" value="Unassembled WGS sequence"/>
</dbReference>
<comment type="caution">
    <text evidence="3">The sequence shown here is derived from an EMBL/GenBank/DDBJ whole genome shotgun (WGS) entry which is preliminary data.</text>
</comment>
<feature type="signal peptide" evidence="2">
    <location>
        <begin position="1"/>
        <end position="21"/>
    </location>
</feature>
<feature type="compositionally biased region" description="Basic residues" evidence="1">
    <location>
        <begin position="102"/>
        <end position="113"/>
    </location>
</feature>
<feature type="compositionally biased region" description="Polar residues" evidence="1">
    <location>
        <begin position="83"/>
        <end position="96"/>
    </location>
</feature>
<name>A0A829WUZ1_GLUOY</name>
<evidence type="ECO:0000313" key="3">
    <source>
        <dbReference type="EMBL" id="GEM16551.1"/>
    </source>
</evidence>
<reference evidence="3 4" key="1">
    <citation type="submission" date="2013-04" db="EMBL/GenBank/DDBJ databases">
        <title>Gluconobacter oxydans NBRC 3293 whole genome sequence.</title>
        <authorList>
            <person name="Matsutani M."/>
            <person name="Yakushi T."/>
            <person name="Matsushita K."/>
        </authorList>
    </citation>
    <scope>NUCLEOTIDE SEQUENCE [LARGE SCALE GENOMIC DNA]</scope>
    <source>
        <strain evidence="3 4">NBRC 3293</strain>
    </source>
</reference>
<evidence type="ECO:0000256" key="2">
    <source>
        <dbReference type="SAM" id="SignalP"/>
    </source>
</evidence>
<protein>
    <submittedName>
        <fullName evidence="3">Uncharacterized protein</fullName>
    </submittedName>
</protein>
<sequence>MSMSIRTSFFAASLLIGTAVAAPSVMAQAVSAPSNDQTQTSTSAIQKAQNSTVSQPNNSLPTNPRTVTEQPDQPPPAAPGAMSRTTTETGPVPSNQKDVHKLSRKHHRSHHKTTTPTETSPQTTSPE</sequence>